<dbReference type="GO" id="GO:0015031">
    <property type="term" value="P:protein transport"/>
    <property type="evidence" value="ECO:0007669"/>
    <property type="project" value="UniProtKB-KW"/>
</dbReference>
<evidence type="ECO:0000256" key="6">
    <source>
        <dbReference type="ARBA" id="ARBA00022824"/>
    </source>
</evidence>
<keyword evidence="6" id="KW-0256">Endoplasmic reticulum</keyword>
<evidence type="ECO:0000256" key="1">
    <source>
        <dbReference type="ARBA" id="ARBA00004240"/>
    </source>
</evidence>
<dbReference type="PANTHER" id="PTHR13923">
    <property type="entry name" value="SEC31-RELATED PROTEIN"/>
    <property type="match status" value="1"/>
</dbReference>
<evidence type="ECO:0000256" key="8">
    <source>
        <dbReference type="ARBA" id="ARBA00022927"/>
    </source>
</evidence>
<evidence type="ECO:0000313" key="11">
    <source>
        <dbReference type="EMBL" id="SCL97613.1"/>
    </source>
</evidence>
<evidence type="ECO:0000256" key="2">
    <source>
        <dbReference type="ARBA" id="ARBA00009358"/>
    </source>
</evidence>
<dbReference type="InterPro" id="IPR040251">
    <property type="entry name" value="SEC31-like"/>
</dbReference>
<dbReference type="Pfam" id="PF12931">
    <property type="entry name" value="TPR_Sec16"/>
    <property type="match status" value="1"/>
</dbReference>
<feature type="domain" description="Sec16 Sec23-binding" evidence="10">
    <location>
        <begin position="709"/>
        <end position="898"/>
    </location>
</feature>
<feature type="compositionally biased region" description="Polar residues" evidence="9">
    <location>
        <begin position="1175"/>
        <end position="1189"/>
    </location>
</feature>
<gene>
    <name evidence="11" type="primary">SEC31</name>
    <name evidence="11" type="ORF">PCHAJ_000041800</name>
</gene>
<dbReference type="InterPro" id="IPR024298">
    <property type="entry name" value="Sec16_Sec23-bd"/>
</dbReference>
<keyword evidence="8" id="KW-0653">Protein transport</keyword>
<comment type="similarity">
    <text evidence="2">Belongs to the WD repeat SEC31 family.</text>
</comment>
<dbReference type="Gene3D" id="1.25.40.1030">
    <property type="match status" value="1"/>
</dbReference>
<keyword evidence="3" id="KW-0813">Transport</keyword>
<evidence type="ECO:0000256" key="7">
    <source>
        <dbReference type="ARBA" id="ARBA00022892"/>
    </source>
</evidence>
<evidence type="ECO:0000259" key="10">
    <source>
        <dbReference type="Pfam" id="PF12931"/>
    </source>
</evidence>
<dbReference type="EMBL" id="LT608169">
    <property type="protein sequence ID" value="SCL97613.1"/>
    <property type="molecule type" value="Genomic_DNA"/>
</dbReference>
<evidence type="ECO:0000256" key="9">
    <source>
        <dbReference type="SAM" id="MobiDB-lite"/>
    </source>
</evidence>
<dbReference type="GO" id="GO:0030127">
    <property type="term" value="C:COPII vesicle coat"/>
    <property type="evidence" value="ECO:0007669"/>
    <property type="project" value="TreeGrafter"/>
</dbReference>
<feature type="compositionally biased region" description="Basic and acidic residues" evidence="9">
    <location>
        <begin position="631"/>
        <end position="649"/>
    </location>
</feature>
<feature type="region of interest" description="Disordered" evidence="9">
    <location>
        <begin position="405"/>
        <end position="425"/>
    </location>
</feature>
<reference evidence="11 12" key="1">
    <citation type="submission" date="2016-08" db="EMBL/GenBank/DDBJ databases">
        <authorList>
            <consortium name="Pathogen Informatics"/>
        </authorList>
    </citation>
    <scope>NUCLEOTIDE SEQUENCE [LARGE SCALE GENOMIC DNA]</scope>
    <source>
        <strain evidence="11 12">AJ</strain>
    </source>
</reference>
<organism evidence="11 12">
    <name type="scientific">Plasmodium chabaudi chabaudi</name>
    <dbReference type="NCBI Taxonomy" id="31271"/>
    <lineage>
        <taxon>Eukaryota</taxon>
        <taxon>Sar</taxon>
        <taxon>Alveolata</taxon>
        <taxon>Apicomplexa</taxon>
        <taxon>Aconoidasida</taxon>
        <taxon>Haemosporida</taxon>
        <taxon>Plasmodiidae</taxon>
        <taxon>Plasmodium</taxon>
        <taxon>Plasmodium (Vinckeia)</taxon>
    </lineage>
</organism>
<dbReference type="Gene3D" id="1.20.940.10">
    <property type="entry name" value="Functional domain of the splicing factor Prp18"/>
    <property type="match status" value="1"/>
</dbReference>
<keyword evidence="5" id="KW-0677">Repeat</keyword>
<evidence type="ECO:0000313" key="12">
    <source>
        <dbReference type="Proteomes" id="UP000507163"/>
    </source>
</evidence>
<evidence type="ECO:0000256" key="5">
    <source>
        <dbReference type="ARBA" id="ARBA00022737"/>
    </source>
</evidence>
<dbReference type="InterPro" id="IPR015943">
    <property type="entry name" value="WD40/YVTN_repeat-like_dom_sf"/>
</dbReference>
<dbReference type="SUPFAM" id="SSF50978">
    <property type="entry name" value="WD40 repeat-like"/>
    <property type="match status" value="1"/>
</dbReference>
<feature type="region of interest" description="Disordered" evidence="9">
    <location>
        <begin position="1135"/>
        <end position="1189"/>
    </location>
</feature>
<sequence length="1394" mass="155870">MALKSINISGNFDWCPFEEYKNYLICFNSHNLLYSNNGNLNNYTYLLDINLNSDIRTLDIVHKLNFEEALKRGNDKSSKKSNNEYVTSFEWINCNNFVESENESGLSKGIIVGGLTNGNLVLLNAKNLFDTNDGVNYDNFILSQASLHESGINCLECNKHKNNLIATGGNDGQLFITDIENIFAPTSYDPYLDKNNLQKITCLNWNKKVSHILATSSNNGNTVIWDLKIKKSAVSFRDPHSRTKTSSLCWLENQPTQILISYDDDKNPCLQLWDLRNSNYPIKEIIGHSKGINNICFSSVDSNLLLSSGKDVTKCWYLNSNNFDIYNEVNNSANNIYSKWSPFIPDMFASSTNVDTIQINSINNGSKMTSKYIPNFYKKDASICFGFGGKICLFDNIKSDTTHLSTSENAANKSMNPMSHSNQSSIDETNMQANKNKGLQNEEGNSNSPYMIKCHIYPTEVDLIEEADKFEKYIECGKYQEFCENKIAKCDDYHEKLTWKILQLLCTSQKEEIVKHIGYDMNEINQKIVENIGEESGFIFKKYRNETNDNINGTGNITSNNLEMNSDINNKHDNTRMSNLSNGENIPGYPNYGNNMQGEFSTSQMQENEPNFNESFDLDPEKFFRELGEKNEIEKNQENELSKDDKTGKDGLIGSGNKLSNSDFNTKDMINTIRGQTSENSLGEINEDSKPNSNKTNSNNWNSGIESIIKECLLVGNIEAAVELCLYQNRMADALLLSSFGGENLWHKTKNIYIKKQNDSFLRNINYVLDDKLEHLVKTIDLSSWDEALSILCTYAINNPNFNNLCEILAKRLQNEKFDVRSASICYLCASNFPETVEIWDSMPSSKSTLLNALQDIVEKITVLKMVIKYNKFNSTMNQKINQYAELLANSGRLKAAMTFLSFIDDDKTMESLTLRDRIFNSATHVMPPHIKPPPSPFQYFDVKPFGVPDKYNNMMNSNAHGIYNKSQGYPNKSLTSVVPPLSMSEMRKPHGPPGPMPPFSHTPPTKFSTQVIGGPPGAPRLPPQKDFMGSTDSASNRGYGTSNFGSNVKYPPPATGSLYIPPPSMPSHSTTPINPSSSPYASVPNLSHLSSHQNLKLEHDNKIGGPTMFESQSYSNVNKAMQNSVAPPPLAVAPPPISNQIPGAPRSSFSTPQSNIPPPFPQRNRHASVATPMGNPTQPNMPFTPESQLNKRESIDSQVYNPVTPPPISPMSHQNTFTPPQPYSQNKMGFAPPTAGVKTTSPVAGAMSITPGMPVPWPIPTTTQQLGSTTQSTASENKKIQTAAKEQNGVLMNRNNIEHIKKVISNLLNAYIAQEPVKKKADDISIKVNELFDKIYNGAFNEQINNILISLANSINDNDFKMANKNLMDISRNLWDGSNKAWIMGLKCIIPKC</sequence>
<dbReference type="Gene3D" id="1.25.40.980">
    <property type="match status" value="1"/>
</dbReference>
<evidence type="ECO:0000256" key="3">
    <source>
        <dbReference type="ARBA" id="ARBA00022448"/>
    </source>
</evidence>
<comment type="subcellular location">
    <subcellularLocation>
        <location evidence="1">Endoplasmic reticulum</location>
    </subcellularLocation>
</comment>
<dbReference type="GO" id="GO:0005198">
    <property type="term" value="F:structural molecule activity"/>
    <property type="evidence" value="ECO:0007669"/>
    <property type="project" value="TreeGrafter"/>
</dbReference>
<accession>A0A1C6X3Q0</accession>
<dbReference type="Proteomes" id="UP000507163">
    <property type="component" value="Chromosome 3"/>
</dbReference>
<dbReference type="PANTHER" id="PTHR13923:SF11">
    <property type="entry name" value="SECRETORY 31, ISOFORM D"/>
    <property type="match status" value="1"/>
</dbReference>
<evidence type="ECO:0000256" key="4">
    <source>
        <dbReference type="ARBA" id="ARBA00022574"/>
    </source>
</evidence>
<dbReference type="GO" id="GO:0070971">
    <property type="term" value="C:endoplasmic reticulum exit site"/>
    <property type="evidence" value="ECO:0007669"/>
    <property type="project" value="TreeGrafter"/>
</dbReference>
<proteinExistence type="inferred from homology"/>
<feature type="compositionally biased region" description="Low complexity" evidence="9">
    <location>
        <begin position="691"/>
        <end position="700"/>
    </location>
</feature>
<dbReference type="InterPro" id="IPR001680">
    <property type="entry name" value="WD40_rpt"/>
</dbReference>
<dbReference type="Gene3D" id="2.130.10.10">
    <property type="entry name" value="YVTN repeat-like/Quinoprotein amine dehydrogenase"/>
    <property type="match status" value="1"/>
</dbReference>
<dbReference type="PROSITE" id="PS00678">
    <property type="entry name" value="WD_REPEATS_1"/>
    <property type="match status" value="1"/>
</dbReference>
<feature type="compositionally biased region" description="Polar residues" evidence="9">
    <location>
        <begin position="673"/>
        <end position="683"/>
    </location>
</feature>
<keyword evidence="7" id="KW-0931">ER-Golgi transport</keyword>
<dbReference type="InterPro" id="IPR036322">
    <property type="entry name" value="WD40_repeat_dom_sf"/>
</dbReference>
<feature type="region of interest" description="Disordered" evidence="9">
    <location>
        <begin position="631"/>
        <end position="700"/>
    </location>
</feature>
<keyword evidence="4" id="KW-0853">WD repeat</keyword>
<dbReference type="GO" id="GO:0007029">
    <property type="term" value="P:endoplasmic reticulum organization"/>
    <property type="evidence" value="ECO:0007669"/>
    <property type="project" value="TreeGrafter"/>
</dbReference>
<protein>
    <submittedName>
        <fullName evidence="11">Protein transport protein SEC31, putative</fullName>
    </submittedName>
</protein>
<name>A0A1C6X3Q0_PLACU</name>
<dbReference type="GO" id="GO:0090110">
    <property type="term" value="P:COPII-coated vesicle cargo loading"/>
    <property type="evidence" value="ECO:0007669"/>
    <property type="project" value="TreeGrafter"/>
</dbReference>
<dbReference type="InterPro" id="IPR019775">
    <property type="entry name" value="WD40_repeat_CS"/>
</dbReference>
<dbReference type="SMART" id="SM00320">
    <property type="entry name" value="WD40"/>
    <property type="match status" value="4"/>
</dbReference>